<evidence type="ECO:0000256" key="2">
    <source>
        <dbReference type="ARBA" id="ARBA00023315"/>
    </source>
</evidence>
<evidence type="ECO:0000256" key="1">
    <source>
        <dbReference type="ARBA" id="ARBA00022679"/>
    </source>
</evidence>
<dbReference type="EMBL" id="UINC01051706">
    <property type="protein sequence ID" value="SVB66176.1"/>
    <property type="molecule type" value="Genomic_DNA"/>
</dbReference>
<dbReference type="SUPFAM" id="SSF69593">
    <property type="entry name" value="Glycerol-3-phosphate (1)-acyltransferase"/>
    <property type="match status" value="1"/>
</dbReference>
<dbReference type="GO" id="GO:0006654">
    <property type="term" value="P:phosphatidic acid biosynthetic process"/>
    <property type="evidence" value="ECO:0007669"/>
    <property type="project" value="TreeGrafter"/>
</dbReference>
<proteinExistence type="predicted"/>
<name>A0A382FSW1_9ZZZZ</name>
<organism evidence="4">
    <name type="scientific">marine metagenome</name>
    <dbReference type="NCBI Taxonomy" id="408172"/>
    <lineage>
        <taxon>unclassified sequences</taxon>
        <taxon>metagenomes</taxon>
        <taxon>ecological metagenomes</taxon>
    </lineage>
</organism>
<dbReference type="GO" id="GO:0003841">
    <property type="term" value="F:1-acylglycerol-3-phosphate O-acyltransferase activity"/>
    <property type="evidence" value="ECO:0007669"/>
    <property type="project" value="TreeGrafter"/>
</dbReference>
<dbReference type="Pfam" id="PF01553">
    <property type="entry name" value="Acyltransferase"/>
    <property type="match status" value="1"/>
</dbReference>
<feature type="domain" description="Phospholipid/glycerol acyltransferase" evidence="3">
    <location>
        <begin position="91"/>
        <end position="209"/>
    </location>
</feature>
<reference evidence="4" key="1">
    <citation type="submission" date="2018-05" db="EMBL/GenBank/DDBJ databases">
        <authorList>
            <person name="Lanie J.A."/>
            <person name="Ng W.-L."/>
            <person name="Kazmierczak K.M."/>
            <person name="Andrzejewski T.M."/>
            <person name="Davidsen T.M."/>
            <person name="Wayne K.J."/>
            <person name="Tettelin H."/>
            <person name="Glass J.I."/>
            <person name="Rusch D."/>
            <person name="Podicherti R."/>
            <person name="Tsui H.-C.T."/>
            <person name="Winkler M.E."/>
        </authorList>
    </citation>
    <scope>NUCLEOTIDE SEQUENCE</scope>
</reference>
<protein>
    <recommendedName>
        <fullName evidence="3">Phospholipid/glycerol acyltransferase domain-containing protein</fullName>
    </recommendedName>
</protein>
<dbReference type="PANTHER" id="PTHR10434">
    <property type="entry name" value="1-ACYL-SN-GLYCEROL-3-PHOSPHATE ACYLTRANSFERASE"/>
    <property type="match status" value="1"/>
</dbReference>
<evidence type="ECO:0000313" key="4">
    <source>
        <dbReference type="EMBL" id="SVB66176.1"/>
    </source>
</evidence>
<dbReference type="AlphaFoldDB" id="A0A382FSW1"/>
<dbReference type="SMART" id="SM00563">
    <property type="entry name" value="PlsC"/>
    <property type="match status" value="1"/>
</dbReference>
<accession>A0A382FSW1</accession>
<evidence type="ECO:0000259" key="3">
    <source>
        <dbReference type="SMART" id="SM00563"/>
    </source>
</evidence>
<dbReference type="PANTHER" id="PTHR10434:SF11">
    <property type="entry name" value="1-ACYL-SN-GLYCEROL-3-PHOSPHATE ACYLTRANSFERASE"/>
    <property type="match status" value="1"/>
</dbReference>
<sequence>MGQVGLRVAKTRAMVGRLGFPWRAAPVPNGITPAPPTRRLGADYDTDWARRYPARLARAALVEGVMRPVMSAVASPDRRGLDRLDDLDGPVVFVANHHSHADTPLLLTSIPDPWRHRTLVGAAADYFFGNRFSGAVSALAIGAVPIERTRVGRRSADMARDLIDDGWSMLLYPEGGRSPDGWGQEFRGGAAFLAIRCDVPVVPIHLHGTGRILRKGRTLPRPSRTTVTFGNPLVPVEGENARAFAVRLQSAVAALGDEATSDWWQARRRAHAGTSPGLTGPDVGAWRRAWALGDRDRRSRRRRRRWPEL</sequence>
<keyword evidence="1" id="KW-0808">Transferase</keyword>
<dbReference type="CDD" id="cd07989">
    <property type="entry name" value="LPLAT_AGPAT-like"/>
    <property type="match status" value="1"/>
</dbReference>
<dbReference type="InterPro" id="IPR002123">
    <property type="entry name" value="Plipid/glycerol_acylTrfase"/>
</dbReference>
<gene>
    <name evidence="4" type="ORF">METZ01_LOCUS219030</name>
</gene>
<keyword evidence="2" id="KW-0012">Acyltransferase</keyword>